<accession>A0AA38F5L3</accession>
<dbReference type="GO" id="GO:0090374">
    <property type="term" value="P:oligopeptide export from mitochondrion"/>
    <property type="evidence" value="ECO:0007669"/>
    <property type="project" value="TreeGrafter"/>
</dbReference>
<gene>
    <name evidence="9" type="ORF">KI387_033868</name>
</gene>
<proteinExistence type="predicted"/>
<dbReference type="GO" id="GO:0005743">
    <property type="term" value="C:mitochondrial inner membrane"/>
    <property type="evidence" value="ECO:0007669"/>
    <property type="project" value="TreeGrafter"/>
</dbReference>
<name>A0AA38F5L3_TAXCH</name>
<keyword evidence="2" id="KW-0813">Transport</keyword>
<dbReference type="EMBL" id="JAHRHJ020003813">
    <property type="protein sequence ID" value="KAH9289751.1"/>
    <property type="molecule type" value="Genomic_DNA"/>
</dbReference>
<evidence type="ECO:0000256" key="1">
    <source>
        <dbReference type="ARBA" id="ARBA00004141"/>
    </source>
</evidence>
<dbReference type="SUPFAM" id="SSF90123">
    <property type="entry name" value="ABC transporter transmembrane region"/>
    <property type="match status" value="1"/>
</dbReference>
<dbReference type="GO" id="GO:0015421">
    <property type="term" value="F:ABC-type oligopeptide transporter activity"/>
    <property type="evidence" value="ECO:0007669"/>
    <property type="project" value="TreeGrafter"/>
</dbReference>
<dbReference type="InterPro" id="IPR036640">
    <property type="entry name" value="ABC1_TM_sf"/>
</dbReference>
<keyword evidence="4" id="KW-0677">Repeat</keyword>
<dbReference type="PANTHER" id="PTHR43394">
    <property type="entry name" value="ATP-DEPENDENT PERMEASE MDL1, MITOCHONDRIAL"/>
    <property type="match status" value="1"/>
</dbReference>
<feature type="domain" description="ABC transmembrane type-1" evidence="8">
    <location>
        <begin position="31"/>
        <end position="119"/>
    </location>
</feature>
<evidence type="ECO:0000259" key="8">
    <source>
        <dbReference type="PROSITE" id="PS50929"/>
    </source>
</evidence>
<evidence type="ECO:0000256" key="3">
    <source>
        <dbReference type="ARBA" id="ARBA00022692"/>
    </source>
</evidence>
<evidence type="ECO:0000313" key="10">
    <source>
        <dbReference type="Proteomes" id="UP000824469"/>
    </source>
</evidence>
<keyword evidence="3 7" id="KW-0812">Transmembrane</keyword>
<dbReference type="Pfam" id="PF00664">
    <property type="entry name" value="ABC_membrane"/>
    <property type="match status" value="1"/>
</dbReference>
<dbReference type="GO" id="GO:0005524">
    <property type="term" value="F:ATP binding"/>
    <property type="evidence" value="ECO:0007669"/>
    <property type="project" value="InterPro"/>
</dbReference>
<evidence type="ECO:0000313" key="9">
    <source>
        <dbReference type="EMBL" id="KAH9289751.1"/>
    </source>
</evidence>
<reference evidence="9 10" key="1">
    <citation type="journal article" date="2021" name="Nat. Plants">
        <title>The Taxus genome provides insights into paclitaxel biosynthesis.</title>
        <authorList>
            <person name="Xiong X."/>
            <person name="Gou J."/>
            <person name="Liao Q."/>
            <person name="Li Y."/>
            <person name="Zhou Q."/>
            <person name="Bi G."/>
            <person name="Li C."/>
            <person name="Du R."/>
            <person name="Wang X."/>
            <person name="Sun T."/>
            <person name="Guo L."/>
            <person name="Liang H."/>
            <person name="Lu P."/>
            <person name="Wu Y."/>
            <person name="Zhang Z."/>
            <person name="Ro D.K."/>
            <person name="Shang Y."/>
            <person name="Huang S."/>
            <person name="Yan J."/>
        </authorList>
    </citation>
    <scope>NUCLEOTIDE SEQUENCE [LARGE SCALE GENOMIC DNA]</scope>
    <source>
        <strain evidence="9">Ta-2019</strain>
    </source>
</reference>
<dbReference type="Proteomes" id="UP000824469">
    <property type="component" value="Unassembled WGS sequence"/>
</dbReference>
<keyword evidence="10" id="KW-1185">Reference proteome</keyword>
<dbReference type="PANTHER" id="PTHR43394:SF11">
    <property type="entry name" value="ATP-BINDING CASSETTE TRANSPORTER"/>
    <property type="match status" value="1"/>
</dbReference>
<dbReference type="InterPro" id="IPR039421">
    <property type="entry name" value="Type_1_exporter"/>
</dbReference>
<dbReference type="PROSITE" id="PS50929">
    <property type="entry name" value="ABC_TM1F"/>
    <property type="match status" value="1"/>
</dbReference>
<evidence type="ECO:0000256" key="6">
    <source>
        <dbReference type="ARBA" id="ARBA00023136"/>
    </source>
</evidence>
<evidence type="ECO:0000256" key="4">
    <source>
        <dbReference type="ARBA" id="ARBA00022737"/>
    </source>
</evidence>
<keyword evidence="5 7" id="KW-1133">Transmembrane helix</keyword>
<organism evidence="9 10">
    <name type="scientific">Taxus chinensis</name>
    <name type="common">Chinese yew</name>
    <name type="synonym">Taxus wallichiana var. chinensis</name>
    <dbReference type="NCBI Taxonomy" id="29808"/>
    <lineage>
        <taxon>Eukaryota</taxon>
        <taxon>Viridiplantae</taxon>
        <taxon>Streptophyta</taxon>
        <taxon>Embryophyta</taxon>
        <taxon>Tracheophyta</taxon>
        <taxon>Spermatophyta</taxon>
        <taxon>Pinopsida</taxon>
        <taxon>Pinidae</taxon>
        <taxon>Conifers II</taxon>
        <taxon>Cupressales</taxon>
        <taxon>Taxaceae</taxon>
        <taxon>Taxus</taxon>
    </lineage>
</organism>
<dbReference type="AlphaFoldDB" id="A0AA38F5L3"/>
<protein>
    <recommendedName>
        <fullName evidence="8">ABC transmembrane type-1 domain-containing protein</fullName>
    </recommendedName>
</protein>
<feature type="transmembrane region" description="Helical" evidence="7">
    <location>
        <begin position="74"/>
        <end position="94"/>
    </location>
</feature>
<evidence type="ECO:0000256" key="7">
    <source>
        <dbReference type="SAM" id="Phobius"/>
    </source>
</evidence>
<sequence>MTIRLDAKCLYVLMEFEGLGSFERTEQEDMLLSVLNAAISNLTNFNKKMGNFIHYMATFVAGFVVGFTTVWQLALLTVAVVPLIAVVGAVYTIIFTKLSSKSQDAYAEAGNIAEQIFISFLRQLEWHFAGIGSNSHGFLVRWRGENYASLFCGVEGRSEDRLQKRSGEGNRNGIDLLHHILLLCVAAM</sequence>
<comment type="subcellular location">
    <subcellularLocation>
        <location evidence="1">Membrane</location>
        <topology evidence="1">Multi-pass membrane protein</topology>
    </subcellularLocation>
</comment>
<feature type="transmembrane region" description="Helical" evidence="7">
    <location>
        <begin position="52"/>
        <end position="68"/>
    </location>
</feature>
<dbReference type="Gene3D" id="1.20.1560.10">
    <property type="entry name" value="ABC transporter type 1, transmembrane domain"/>
    <property type="match status" value="1"/>
</dbReference>
<keyword evidence="6 7" id="KW-0472">Membrane</keyword>
<evidence type="ECO:0000256" key="2">
    <source>
        <dbReference type="ARBA" id="ARBA00022448"/>
    </source>
</evidence>
<comment type="caution">
    <text evidence="9">The sequence shown here is derived from an EMBL/GenBank/DDBJ whole genome shotgun (WGS) entry which is preliminary data.</text>
</comment>
<dbReference type="InterPro" id="IPR011527">
    <property type="entry name" value="ABC1_TM_dom"/>
</dbReference>
<evidence type="ECO:0000256" key="5">
    <source>
        <dbReference type="ARBA" id="ARBA00022989"/>
    </source>
</evidence>
<feature type="non-terminal residue" evidence="9">
    <location>
        <position position="1"/>
    </location>
</feature>